<protein>
    <submittedName>
        <fullName evidence="4">PEP-CTERM protein-sorting domain-containing protein</fullName>
    </submittedName>
</protein>
<feature type="signal peptide" evidence="2">
    <location>
        <begin position="1"/>
        <end position="27"/>
    </location>
</feature>
<dbReference type="EMBL" id="LT670817">
    <property type="protein sequence ID" value="SHH49048.1"/>
    <property type="molecule type" value="Genomic_DNA"/>
</dbReference>
<feature type="chain" id="PRO_5013087462" evidence="2">
    <location>
        <begin position="28"/>
        <end position="245"/>
    </location>
</feature>
<sequence length="245" mass="25715">MGQFRPQLLAAAFSLVAVGMMSSGARADLVTVDVYIYDGAINGNHTQADAATAAYAAANATKTYEFTYSNGSANSALSNIQWTNSGTNSNTGGNFLGSLINDATFTVGTQSDFINQNLSSAQDSTTAFFKISGFVTGLINPGSAISHDDGATLIIGSDTQVNSPTETSDITTQFLDTPTAYSGALFDLYYVEGNGPPAILDVNISSPNLTTDVPEPSTWAMMILGFFGVGVMAYRRKSKPTLRFA</sequence>
<name>A0A1M5TEB5_9BRAD</name>
<dbReference type="NCBIfam" id="NF035944">
    <property type="entry name" value="PEPxxWA-CTERM"/>
    <property type="match status" value="1"/>
</dbReference>
<keyword evidence="1" id="KW-0472">Membrane</keyword>
<keyword evidence="1" id="KW-0812">Transmembrane</keyword>
<keyword evidence="1" id="KW-1133">Transmembrane helix</keyword>
<dbReference type="Proteomes" id="UP000189796">
    <property type="component" value="Chromosome I"/>
</dbReference>
<dbReference type="NCBIfam" id="TIGR02595">
    <property type="entry name" value="PEP_CTERM"/>
    <property type="match status" value="1"/>
</dbReference>
<organism evidence="4 5">
    <name type="scientific">Bradyrhizobium erythrophlei</name>
    <dbReference type="NCBI Taxonomy" id="1437360"/>
    <lineage>
        <taxon>Bacteria</taxon>
        <taxon>Pseudomonadati</taxon>
        <taxon>Pseudomonadota</taxon>
        <taxon>Alphaproteobacteria</taxon>
        <taxon>Hyphomicrobiales</taxon>
        <taxon>Nitrobacteraceae</taxon>
        <taxon>Bradyrhizobium</taxon>
    </lineage>
</organism>
<evidence type="ECO:0000256" key="1">
    <source>
        <dbReference type="SAM" id="Phobius"/>
    </source>
</evidence>
<dbReference type="InterPro" id="IPR013424">
    <property type="entry name" value="Ice-binding_C"/>
</dbReference>
<dbReference type="OrthoDB" id="8254309at2"/>
<keyword evidence="2" id="KW-0732">Signal</keyword>
<dbReference type="Pfam" id="PF07589">
    <property type="entry name" value="PEP-CTERM"/>
    <property type="match status" value="1"/>
</dbReference>
<dbReference type="AlphaFoldDB" id="A0A1M5TEB5"/>
<feature type="domain" description="Ice-binding protein C-terminal" evidence="3">
    <location>
        <begin position="212"/>
        <end position="236"/>
    </location>
</feature>
<evidence type="ECO:0000259" key="3">
    <source>
        <dbReference type="Pfam" id="PF07589"/>
    </source>
</evidence>
<accession>A0A1M5TEB5</accession>
<evidence type="ECO:0000313" key="5">
    <source>
        <dbReference type="Proteomes" id="UP000189796"/>
    </source>
</evidence>
<proteinExistence type="predicted"/>
<evidence type="ECO:0000313" key="4">
    <source>
        <dbReference type="EMBL" id="SHH49048.1"/>
    </source>
</evidence>
<reference evidence="4 5" key="1">
    <citation type="submission" date="2016-11" db="EMBL/GenBank/DDBJ databases">
        <authorList>
            <person name="Jaros S."/>
            <person name="Januszkiewicz K."/>
            <person name="Wedrychowicz H."/>
        </authorList>
    </citation>
    <scope>NUCLEOTIDE SEQUENCE [LARGE SCALE GENOMIC DNA]</scope>
    <source>
        <strain evidence="4 5">GAS138</strain>
    </source>
</reference>
<evidence type="ECO:0000256" key="2">
    <source>
        <dbReference type="SAM" id="SignalP"/>
    </source>
</evidence>
<feature type="transmembrane region" description="Helical" evidence="1">
    <location>
        <begin position="217"/>
        <end position="234"/>
    </location>
</feature>
<gene>
    <name evidence="4" type="ORF">SAMN05443248_4978</name>
</gene>